<dbReference type="Proteomes" id="UP000652761">
    <property type="component" value="Unassembled WGS sequence"/>
</dbReference>
<dbReference type="EMBL" id="NMUH01002823">
    <property type="protein sequence ID" value="MQM02262.1"/>
    <property type="molecule type" value="Genomic_DNA"/>
</dbReference>
<organism evidence="2 3">
    <name type="scientific">Colocasia esculenta</name>
    <name type="common">Wild taro</name>
    <name type="synonym">Arum esculentum</name>
    <dbReference type="NCBI Taxonomy" id="4460"/>
    <lineage>
        <taxon>Eukaryota</taxon>
        <taxon>Viridiplantae</taxon>
        <taxon>Streptophyta</taxon>
        <taxon>Embryophyta</taxon>
        <taxon>Tracheophyta</taxon>
        <taxon>Spermatophyta</taxon>
        <taxon>Magnoliopsida</taxon>
        <taxon>Liliopsida</taxon>
        <taxon>Araceae</taxon>
        <taxon>Aroideae</taxon>
        <taxon>Colocasieae</taxon>
        <taxon>Colocasia</taxon>
    </lineage>
</organism>
<gene>
    <name evidence="2" type="ORF">Taro_035027</name>
</gene>
<sequence length="64" mass="7030">MAHINGTTPPHGADYWFMTPVSNLDNTTQELPLSLAVTDARSNYSSTTQIKSKNCGDQSNHHNL</sequence>
<proteinExistence type="predicted"/>
<evidence type="ECO:0000313" key="3">
    <source>
        <dbReference type="Proteomes" id="UP000652761"/>
    </source>
</evidence>
<evidence type="ECO:0000313" key="2">
    <source>
        <dbReference type="EMBL" id="MQM02262.1"/>
    </source>
</evidence>
<name>A0A843VXY3_COLES</name>
<keyword evidence="3" id="KW-1185">Reference proteome</keyword>
<evidence type="ECO:0000256" key="1">
    <source>
        <dbReference type="SAM" id="MobiDB-lite"/>
    </source>
</evidence>
<protein>
    <submittedName>
        <fullName evidence="2">Uncharacterized protein</fullName>
    </submittedName>
</protein>
<comment type="caution">
    <text evidence="2">The sequence shown here is derived from an EMBL/GenBank/DDBJ whole genome shotgun (WGS) entry which is preliminary data.</text>
</comment>
<feature type="region of interest" description="Disordered" evidence="1">
    <location>
        <begin position="42"/>
        <end position="64"/>
    </location>
</feature>
<dbReference type="AlphaFoldDB" id="A0A843VXY3"/>
<reference evidence="2" key="1">
    <citation type="submission" date="2017-07" db="EMBL/GenBank/DDBJ databases">
        <title>Taro Niue Genome Assembly and Annotation.</title>
        <authorList>
            <person name="Atibalentja N."/>
            <person name="Keating K."/>
            <person name="Fields C.J."/>
        </authorList>
    </citation>
    <scope>NUCLEOTIDE SEQUENCE</scope>
    <source>
        <strain evidence="2">Niue_2</strain>
        <tissue evidence="2">Leaf</tissue>
    </source>
</reference>
<accession>A0A843VXY3</accession>